<evidence type="ECO:0000313" key="5">
    <source>
        <dbReference type="Proteomes" id="UP000598467"/>
    </source>
</evidence>
<dbReference type="RefSeq" id="WP_190290224.1">
    <property type="nucleotide sequence ID" value="NZ_JABFCZ010000004.1"/>
</dbReference>
<evidence type="ECO:0000256" key="1">
    <source>
        <dbReference type="ARBA" id="ARBA00023002"/>
    </source>
</evidence>
<feature type="compositionally biased region" description="Acidic residues" evidence="2">
    <location>
        <begin position="327"/>
        <end position="336"/>
    </location>
</feature>
<evidence type="ECO:0000259" key="3">
    <source>
        <dbReference type="Pfam" id="PF00248"/>
    </source>
</evidence>
<dbReference type="PROSITE" id="PS51257">
    <property type="entry name" value="PROKAR_LIPOPROTEIN"/>
    <property type="match status" value="1"/>
</dbReference>
<reference evidence="4" key="1">
    <citation type="submission" date="2020-05" db="EMBL/GenBank/DDBJ databases">
        <title>Identification of trans-AT polyketide cluster in two marine bacteria, producers of a novel glutaramide-containing polyketide sesbanimide D and analogs.</title>
        <authorList>
            <person name="Kacar D."/>
            <person name="Rodriguez P."/>
            <person name="Canedo L."/>
            <person name="Gonzalez E."/>
            <person name="Galan B."/>
            <person name="De La Calle F."/>
            <person name="Garcia J.L."/>
        </authorList>
    </citation>
    <scope>NUCLEOTIDE SEQUENCE</scope>
    <source>
        <strain evidence="4">PHM038</strain>
    </source>
</reference>
<gene>
    <name evidence="4" type="ORF">HK439_04765</name>
</gene>
<dbReference type="InterPro" id="IPR050791">
    <property type="entry name" value="Aldo-Keto_reductase"/>
</dbReference>
<dbReference type="Pfam" id="PF00248">
    <property type="entry name" value="Aldo_ket_red"/>
    <property type="match status" value="1"/>
</dbReference>
<evidence type="ECO:0000313" key="4">
    <source>
        <dbReference type="EMBL" id="MBD1545562.1"/>
    </source>
</evidence>
<dbReference type="InterPro" id="IPR020471">
    <property type="entry name" value="AKR"/>
</dbReference>
<dbReference type="Gene3D" id="3.20.20.100">
    <property type="entry name" value="NADP-dependent oxidoreductase domain"/>
    <property type="match status" value="1"/>
</dbReference>
<keyword evidence="1" id="KW-0560">Oxidoreductase</keyword>
<evidence type="ECO:0000256" key="2">
    <source>
        <dbReference type="SAM" id="MobiDB-lite"/>
    </source>
</evidence>
<feature type="domain" description="NADP-dependent oxidoreductase" evidence="3">
    <location>
        <begin position="14"/>
        <end position="309"/>
    </location>
</feature>
<dbReference type="Proteomes" id="UP000598467">
    <property type="component" value="Unassembled WGS sequence"/>
</dbReference>
<dbReference type="GO" id="GO:0016491">
    <property type="term" value="F:oxidoreductase activity"/>
    <property type="evidence" value="ECO:0007669"/>
    <property type="project" value="UniProtKB-KW"/>
</dbReference>
<dbReference type="AlphaFoldDB" id="A0A926NQL7"/>
<dbReference type="EMBL" id="JABFCZ010000004">
    <property type="protein sequence ID" value="MBD1545562.1"/>
    <property type="molecule type" value="Genomic_DNA"/>
</dbReference>
<name>A0A926NQL7_9HYPH</name>
<dbReference type="GO" id="GO:0005737">
    <property type="term" value="C:cytoplasm"/>
    <property type="evidence" value="ECO:0007669"/>
    <property type="project" value="TreeGrafter"/>
</dbReference>
<dbReference type="PRINTS" id="PR00069">
    <property type="entry name" value="ALDKETRDTASE"/>
</dbReference>
<organism evidence="4 5">
    <name type="scientific">Roseibium aggregatum</name>
    <dbReference type="NCBI Taxonomy" id="187304"/>
    <lineage>
        <taxon>Bacteria</taxon>
        <taxon>Pseudomonadati</taxon>
        <taxon>Pseudomonadota</taxon>
        <taxon>Alphaproteobacteria</taxon>
        <taxon>Hyphomicrobiales</taxon>
        <taxon>Stappiaceae</taxon>
        <taxon>Roseibium</taxon>
    </lineage>
</organism>
<sequence>MKQRKLGPFTVSAVGLGCMNFAHGYGNALSREDSATLLLKALDLGYTHFDTATMYGAGKSEEIIGETIGSRRDEFFLASKCGLYPGKGDKPRDIDGDPKRIKQACEASLKRLKTDVIDLYYLHRFDRNIPIEDSVGAFAELVQEGKIKTYGLSEMSAETIRRAHKVHPVTAVQTEYSLWTRNAEIAVLDTCRELGISFVAFSPLARAFLTGTFGMDNVLNPNPGDLRRNMPRFAPENYARNLKLLDDYKLVADEVGCSMAELALAWVLSKGDHIHAIPGTTSLDHLAENARGADVEIDQSVVDRLDAIINQQTVSGPRYSAAQQPDIDTEQFPEEH</sequence>
<dbReference type="InterPro" id="IPR023210">
    <property type="entry name" value="NADP_OxRdtase_dom"/>
</dbReference>
<dbReference type="SUPFAM" id="SSF51430">
    <property type="entry name" value="NAD(P)-linked oxidoreductase"/>
    <property type="match status" value="1"/>
</dbReference>
<dbReference type="InterPro" id="IPR036812">
    <property type="entry name" value="NAD(P)_OxRdtase_dom_sf"/>
</dbReference>
<protein>
    <submittedName>
        <fullName evidence="4">Aldo/keto reductase</fullName>
    </submittedName>
</protein>
<feature type="region of interest" description="Disordered" evidence="2">
    <location>
        <begin position="316"/>
        <end position="336"/>
    </location>
</feature>
<comment type="caution">
    <text evidence="4">The sequence shown here is derived from an EMBL/GenBank/DDBJ whole genome shotgun (WGS) entry which is preliminary data.</text>
</comment>
<dbReference type="PANTHER" id="PTHR43625:SF40">
    <property type="entry name" value="ALDO-KETO REDUCTASE YAKC [NADP(+)]"/>
    <property type="match status" value="1"/>
</dbReference>
<proteinExistence type="predicted"/>
<dbReference type="PANTHER" id="PTHR43625">
    <property type="entry name" value="AFLATOXIN B1 ALDEHYDE REDUCTASE"/>
    <property type="match status" value="1"/>
</dbReference>
<accession>A0A926NQL7</accession>